<dbReference type="InterPro" id="IPR011961">
    <property type="entry name" value="RimM"/>
</dbReference>
<keyword evidence="4 5" id="KW-0143">Chaperone</keyword>
<dbReference type="NCBIfam" id="TIGR02273">
    <property type="entry name" value="16S_RimM"/>
    <property type="match status" value="1"/>
</dbReference>
<gene>
    <name evidence="5 8" type="primary">rimM</name>
    <name evidence="8" type="ORF">AAIG11_03175</name>
</gene>
<dbReference type="SUPFAM" id="SSF50447">
    <property type="entry name" value="Translation proteins"/>
    <property type="match status" value="1"/>
</dbReference>
<dbReference type="HAMAP" id="MF_00014">
    <property type="entry name" value="Ribosome_mat_RimM"/>
    <property type="match status" value="1"/>
</dbReference>
<protein>
    <recommendedName>
        <fullName evidence="5">Ribosome maturation factor RimM</fullName>
    </recommendedName>
</protein>
<dbReference type="Gene3D" id="2.40.30.60">
    <property type="entry name" value="RimM"/>
    <property type="match status" value="1"/>
</dbReference>
<keyword evidence="9" id="KW-1185">Reference proteome</keyword>
<evidence type="ECO:0000259" key="6">
    <source>
        <dbReference type="Pfam" id="PF01782"/>
    </source>
</evidence>
<comment type="subunit">
    <text evidence="5">Binds ribosomal protein uS19.</text>
</comment>
<dbReference type="PANTHER" id="PTHR33692:SF1">
    <property type="entry name" value="RIBOSOME MATURATION FACTOR RIMM"/>
    <property type="match status" value="1"/>
</dbReference>
<dbReference type="InterPro" id="IPR002676">
    <property type="entry name" value="RimM_N"/>
</dbReference>
<evidence type="ECO:0000313" key="9">
    <source>
        <dbReference type="Proteomes" id="UP001407405"/>
    </source>
</evidence>
<name>A0ABU9VQK8_9CLOT</name>
<comment type="similarity">
    <text evidence="5">Belongs to the RimM family.</text>
</comment>
<dbReference type="InterPro" id="IPR011033">
    <property type="entry name" value="PRC_barrel-like_sf"/>
</dbReference>
<evidence type="ECO:0000313" key="8">
    <source>
        <dbReference type="EMBL" id="MEN1759466.1"/>
    </source>
</evidence>
<evidence type="ECO:0000256" key="5">
    <source>
        <dbReference type="HAMAP-Rule" id="MF_00014"/>
    </source>
</evidence>
<dbReference type="RefSeq" id="WP_343184819.1">
    <property type="nucleotide sequence ID" value="NZ_JBCITM010000002.1"/>
</dbReference>
<evidence type="ECO:0000256" key="4">
    <source>
        <dbReference type="ARBA" id="ARBA00023186"/>
    </source>
</evidence>
<dbReference type="PANTHER" id="PTHR33692">
    <property type="entry name" value="RIBOSOME MATURATION FACTOR RIMM"/>
    <property type="match status" value="1"/>
</dbReference>
<keyword evidence="1 5" id="KW-0963">Cytoplasm</keyword>
<evidence type="ECO:0000256" key="3">
    <source>
        <dbReference type="ARBA" id="ARBA00022552"/>
    </source>
</evidence>
<feature type="domain" description="RimM N-terminal" evidence="6">
    <location>
        <begin position="6"/>
        <end position="84"/>
    </location>
</feature>
<sequence length="167" mass="18886">MKYLKVGFIATTHGIKGGLRVRPMTDDAARFLELEWVYIEGSDQKWVISEVKIRPKDVILYFEGLNHIDQAEMLRGKHLYTDETQRPVLDADRHYVSDLVGLQAVYPDGREMGTLTQVISTAAHDVYVITSPDGKDEWMVPAVKVFVLEILPEDGKIVIDPIEGMLS</sequence>
<keyword evidence="3 5" id="KW-0698">rRNA processing</keyword>
<organism evidence="8 9">
    <name type="scientific">Anoxynatronum sibiricum</name>
    <dbReference type="NCBI Taxonomy" id="210623"/>
    <lineage>
        <taxon>Bacteria</taxon>
        <taxon>Bacillati</taxon>
        <taxon>Bacillota</taxon>
        <taxon>Clostridia</taxon>
        <taxon>Eubacteriales</taxon>
        <taxon>Clostridiaceae</taxon>
        <taxon>Anoxynatronum</taxon>
    </lineage>
</organism>
<comment type="domain">
    <text evidence="5">The PRC barrel domain binds ribosomal protein uS19.</text>
</comment>
<evidence type="ECO:0000256" key="2">
    <source>
        <dbReference type="ARBA" id="ARBA00022517"/>
    </source>
</evidence>
<evidence type="ECO:0000259" key="7">
    <source>
        <dbReference type="Pfam" id="PF24986"/>
    </source>
</evidence>
<comment type="caution">
    <text evidence="8">The sequence shown here is derived from an EMBL/GenBank/DDBJ whole genome shotgun (WGS) entry which is preliminary data.</text>
</comment>
<dbReference type="EMBL" id="JBCITM010000002">
    <property type="protein sequence ID" value="MEN1759466.1"/>
    <property type="molecule type" value="Genomic_DNA"/>
</dbReference>
<dbReference type="Pfam" id="PF24986">
    <property type="entry name" value="PRC_RimM"/>
    <property type="match status" value="1"/>
</dbReference>
<dbReference type="SUPFAM" id="SSF50346">
    <property type="entry name" value="PRC-barrel domain"/>
    <property type="match status" value="1"/>
</dbReference>
<proteinExistence type="inferred from homology"/>
<dbReference type="InterPro" id="IPR036976">
    <property type="entry name" value="RimM_N_sf"/>
</dbReference>
<comment type="subcellular location">
    <subcellularLocation>
        <location evidence="5">Cytoplasm</location>
    </subcellularLocation>
</comment>
<dbReference type="Gene3D" id="2.30.30.240">
    <property type="entry name" value="PRC-barrel domain"/>
    <property type="match status" value="1"/>
</dbReference>
<evidence type="ECO:0000256" key="1">
    <source>
        <dbReference type="ARBA" id="ARBA00022490"/>
    </source>
</evidence>
<dbReference type="Pfam" id="PF01782">
    <property type="entry name" value="RimM"/>
    <property type="match status" value="1"/>
</dbReference>
<dbReference type="InterPro" id="IPR009000">
    <property type="entry name" value="Transl_B-barrel_sf"/>
</dbReference>
<accession>A0ABU9VQK8</accession>
<keyword evidence="2 5" id="KW-0690">Ribosome biogenesis</keyword>
<dbReference type="InterPro" id="IPR056792">
    <property type="entry name" value="PRC_RimM"/>
</dbReference>
<feature type="domain" description="Ribosome maturation factor RimM PRC barrel" evidence="7">
    <location>
        <begin position="97"/>
        <end position="164"/>
    </location>
</feature>
<comment type="function">
    <text evidence="5">An accessory protein needed during the final step in the assembly of 30S ribosomal subunit, possibly for assembly of the head region. Essential for efficient processing of 16S rRNA. May be needed both before and after RbfA during the maturation of 16S rRNA. It has affinity for free ribosomal 30S subunits but not for 70S ribosomes.</text>
</comment>
<dbReference type="Proteomes" id="UP001407405">
    <property type="component" value="Unassembled WGS sequence"/>
</dbReference>
<reference evidence="8 9" key="1">
    <citation type="submission" date="2024-04" db="EMBL/GenBank/DDBJ databases">
        <title>Genome sequencing and metabolic network reconstruction of aminoacids and betaine degradation by Anoxynatronum sibiricum.</title>
        <authorList>
            <person name="Detkova E.N."/>
            <person name="Boltjanskaja Y.V."/>
            <person name="Mardanov A.V."/>
            <person name="Kevbrin V."/>
        </authorList>
    </citation>
    <scope>NUCLEOTIDE SEQUENCE [LARGE SCALE GENOMIC DNA]</scope>
    <source>
        <strain evidence="8 9">Z-7981</strain>
    </source>
</reference>